<evidence type="ECO:0000259" key="5">
    <source>
        <dbReference type="SMART" id="SM00906"/>
    </source>
</evidence>
<evidence type="ECO:0000313" key="7">
    <source>
        <dbReference type="Proteomes" id="UP001215712"/>
    </source>
</evidence>
<organism evidence="6 7">
    <name type="scientific">Penicillium malachiteum</name>
    <dbReference type="NCBI Taxonomy" id="1324776"/>
    <lineage>
        <taxon>Eukaryota</taxon>
        <taxon>Fungi</taxon>
        <taxon>Dikarya</taxon>
        <taxon>Ascomycota</taxon>
        <taxon>Pezizomycotina</taxon>
        <taxon>Eurotiomycetes</taxon>
        <taxon>Eurotiomycetidae</taxon>
        <taxon>Eurotiales</taxon>
        <taxon>Aspergillaceae</taxon>
        <taxon>Penicillium</taxon>
    </lineage>
</organism>
<protein>
    <submittedName>
        <fullName evidence="6">C6 transcription factor</fullName>
    </submittedName>
</protein>
<proteinExistence type="predicted"/>
<dbReference type="InterPro" id="IPR050613">
    <property type="entry name" value="Sec_Metabolite_Reg"/>
</dbReference>
<feature type="domain" description="Xylanolytic transcriptional activator regulatory" evidence="5">
    <location>
        <begin position="13"/>
        <end position="86"/>
    </location>
</feature>
<name>A0AAD6HFY3_9EURO</name>
<dbReference type="GO" id="GO:0008270">
    <property type="term" value="F:zinc ion binding"/>
    <property type="evidence" value="ECO:0007669"/>
    <property type="project" value="InterPro"/>
</dbReference>
<keyword evidence="4" id="KW-0539">Nucleus</keyword>
<reference evidence="6" key="2">
    <citation type="submission" date="2023-01" db="EMBL/GenBank/DDBJ databases">
        <authorList>
            <person name="Petersen C."/>
        </authorList>
    </citation>
    <scope>NUCLEOTIDE SEQUENCE</scope>
    <source>
        <strain evidence="6">IBT 17514</strain>
    </source>
</reference>
<gene>
    <name evidence="6" type="ORF">N7493_009069</name>
</gene>
<keyword evidence="2" id="KW-0805">Transcription regulation</keyword>
<evidence type="ECO:0000256" key="4">
    <source>
        <dbReference type="ARBA" id="ARBA00023242"/>
    </source>
</evidence>
<dbReference type="CDD" id="cd12148">
    <property type="entry name" value="fungal_TF_MHR"/>
    <property type="match status" value="1"/>
</dbReference>
<accession>A0AAD6HFY3</accession>
<dbReference type="GO" id="GO:0006351">
    <property type="term" value="P:DNA-templated transcription"/>
    <property type="evidence" value="ECO:0007669"/>
    <property type="project" value="InterPro"/>
</dbReference>
<dbReference type="PANTHER" id="PTHR31001">
    <property type="entry name" value="UNCHARACTERIZED TRANSCRIPTIONAL REGULATORY PROTEIN"/>
    <property type="match status" value="1"/>
</dbReference>
<dbReference type="GO" id="GO:0003677">
    <property type="term" value="F:DNA binding"/>
    <property type="evidence" value="ECO:0007669"/>
    <property type="project" value="InterPro"/>
</dbReference>
<dbReference type="InterPro" id="IPR007219">
    <property type="entry name" value="XnlR_reg_dom"/>
</dbReference>
<dbReference type="Pfam" id="PF04082">
    <property type="entry name" value="Fungal_trans"/>
    <property type="match status" value="1"/>
</dbReference>
<dbReference type="GO" id="GO:0005634">
    <property type="term" value="C:nucleus"/>
    <property type="evidence" value="ECO:0007669"/>
    <property type="project" value="UniProtKB-SubCell"/>
</dbReference>
<keyword evidence="3" id="KW-0804">Transcription</keyword>
<evidence type="ECO:0000256" key="3">
    <source>
        <dbReference type="ARBA" id="ARBA00023163"/>
    </source>
</evidence>
<dbReference type="SMART" id="SM00906">
    <property type="entry name" value="Fungal_trans"/>
    <property type="match status" value="1"/>
</dbReference>
<comment type="subcellular location">
    <subcellularLocation>
        <location evidence="1">Nucleus</location>
    </subcellularLocation>
</comment>
<dbReference type="AlphaFoldDB" id="A0AAD6HFY3"/>
<evidence type="ECO:0000313" key="6">
    <source>
        <dbReference type="EMBL" id="KAJ5712601.1"/>
    </source>
</evidence>
<dbReference type="Proteomes" id="UP001215712">
    <property type="component" value="Unassembled WGS sequence"/>
</dbReference>
<keyword evidence="7" id="KW-1185">Reference proteome</keyword>
<reference evidence="6" key="1">
    <citation type="journal article" date="2023" name="IMA Fungus">
        <title>Comparative genomic study of the Penicillium genus elucidates a diverse pangenome and 15 lateral gene transfer events.</title>
        <authorList>
            <person name="Petersen C."/>
            <person name="Sorensen T."/>
            <person name="Nielsen M.R."/>
            <person name="Sondergaard T.E."/>
            <person name="Sorensen J.L."/>
            <person name="Fitzpatrick D.A."/>
            <person name="Frisvad J.C."/>
            <person name="Nielsen K.L."/>
        </authorList>
    </citation>
    <scope>NUCLEOTIDE SEQUENCE</scope>
    <source>
        <strain evidence="6">IBT 17514</strain>
    </source>
</reference>
<evidence type="ECO:0000256" key="1">
    <source>
        <dbReference type="ARBA" id="ARBA00004123"/>
    </source>
</evidence>
<dbReference type="EMBL" id="JAQJAN010000013">
    <property type="protein sequence ID" value="KAJ5712601.1"/>
    <property type="molecule type" value="Genomic_DNA"/>
</dbReference>
<comment type="caution">
    <text evidence="6">The sequence shown here is derived from an EMBL/GenBank/DDBJ whole genome shotgun (WGS) entry which is preliminary data.</text>
</comment>
<evidence type="ECO:0000256" key="2">
    <source>
        <dbReference type="ARBA" id="ARBA00023015"/>
    </source>
</evidence>
<dbReference type="PANTHER" id="PTHR31001:SF57">
    <property type="entry name" value="ZN(II)2CYS6 TRANSCRIPTION FACTOR (EUROFUNG)"/>
    <property type="match status" value="1"/>
</dbReference>
<sequence length="355" mass="40629">MCSRHHNGRSGSAWSLNGMLIRAAQWMGLHRDGAQFDISPLTCEIRRRLWFEILAADGRAAEDHALSSSGFNGFTDTKLPLNLDDRDLTPDMKEMPVSKASWTEMTLFLVVTEMNLAMQHVARLSAAVQNEHERLSNLEQFLEKSKSRVQVQYMQYCDPNMPLQKATLCLCHVFLGKLEVFVRHQYHRGLSPEESAAQIKEETLVLACETIDFGNELKTSELLNNFQWLFATFRQYHLLTYTLWHLCIQPGTSYAEQAWETVHYTFRLEENPNWPNPGVKWNVLCKLRDKAYGIRSAYLAASMNQPVPQPFGAQSVDFDQPSNFLDLDFDMLGDLGSICFPNWGSADFWSTGPFE</sequence>